<gene>
    <name evidence="2" type="ORF">EKO22_08690</name>
</gene>
<evidence type="ECO:0000256" key="1">
    <source>
        <dbReference type="SAM" id="Phobius"/>
    </source>
</evidence>
<reference evidence="2" key="1">
    <citation type="submission" date="2024-01" db="EMBL/GenBank/DDBJ databases">
        <title>Synechococcus elongatus PCC 11802, a close yet different native of Synechococcus elongatus PCC 11801.</title>
        <authorList>
            <person name="Jaiswal D."/>
            <person name="Sengupta A."/>
            <person name="Sengupta S."/>
            <person name="Pakrasi H.B."/>
            <person name="Wangikar P."/>
        </authorList>
    </citation>
    <scope>NUCLEOTIDE SEQUENCE</scope>
    <source>
        <strain evidence="2">PCC 11802</strain>
    </source>
</reference>
<dbReference type="AlphaFoldDB" id="A0AAT9K241"/>
<accession>A0AAT9K241</accession>
<protein>
    <recommendedName>
        <fullName evidence="3">NfeD-like C-terminal domain-containing protein</fullName>
    </recommendedName>
</protein>
<dbReference type="InterPro" id="IPR012340">
    <property type="entry name" value="NA-bd_OB-fold"/>
</dbReference>
<feature type="transmembrane region" description="Helical" evidence="1">
    <location>
        <begin position="103"/>
        <end position="125"/>
    </location>
</feature>
<dbReference type="EMBL" id="CP034671">
    <property type="protein sequence ID" value="QFZ92416.2"/>
    <property type="molecule type" value="Genomic_DNA"/>
</dbReference>
<keyword evidence="1" id="KW-0472">Membrane</keyword>
<organism evidence="2">
    <name type="scientific">Synechococcus elongatus PCC 11802</name>
    <dbReference type="NCBI Taxonomy" id="2283154"/>
    <lineage>
        <taxon>Bacteria</taxon>
        <taxon>Bacillati</taxon>
        <taxon>Cyanobacteriota</taxon>
        <taxon>Cyanophyceae</taxon>
        <taxon>Synechococcales</taxon>
        <taxon>Synechococcaceae</taxon>
        <taxon>Synechococcus</taxon>
    </lineage>
</organism>
<dbReference type="Gene3D" id="2.40.50.140">
    <property type="entry name" value="Nucleic acid-binding proteins"/>
    <property type="match status" value="1"/>
</dbReference>
<feature type="transmembrane region" description="Helical" evidence="1">
    <location>
        <begin position="77"/>
        <end position="97"/>
    </location>
</feature>
<evidence type="ECO:0000313" key="2">
    <source>
        <dbReference type="EMBL" id="QFZ92416.2"/>
    </source>
</evidence>
<sequence length="210" mass="23247">MISVYWFCFLFGGFFVALAAIGGLDSAFEAEFDADIDADFDAEMAPDVDADVEAPSDFDIPEPAGDRRRFWLPITSFKFWTFGLCFFGMTGLVLQWISPGLPGFWQLALSIGMGLFLGTAIAAILRQLRHRQVDSLVRSTDLVGARGIVVLPFNAQSRGKVQLEVKNSVIELSACTDSPLDFQRGDEVVVLRSEGQRLWVIGRKELDLQS</sequence>
<evidence type="ECO:0008006" key="3">
    <source>
        <dbReference type="Google" id="ProtNLM"/>
    </source>
</evidence>
<proteinExistence type="predicted"/>
<dbReference type="RefSeq" id="WP_208678601.1">
    <property type="nucleotide sequence ID" value="NZ_CP034671.2"/>
</dbReference>
<feature type="transmembrane region" description="Helical" evidence="1">
    <location>
        <begin position="6"/>
        <end position="24"/>
    </location>
</feature>
<name>A0AAT9K241_SYNEL</name>
<keyword evidence="1" id="KW-0812">Transmembrane</keyword>
<keyword evidence="1" id="KW-1133">Transmembrane helix</keyword>